<evidence type="ECO:0000313" key="1">
    <source>
        <dbReference type="EMBL" id="GLX70719.1"/>
    </source>
</evidence>
<dbReference type="Proteomes" id="UP001157114">
    <property type="component" value="Unassembled WGS sequence"/>
</dbReference>
<evidence type="ECO:0000313" key="2">
    <source>
        <dbReference type="Proteomes" id="UP001157114"/>
    </source>
</evidence>
<keyword evidence="2" id="KW-1185">Reference proteome</keyword>
<accession>A0ABQ6GIF1</accession>
<sequence>MEQASKPQQDATNIPQEEFFAAAALFCRAYPVFVAEIDRVEAERGKLNDFQLMRAVNKAKEGIVILGWDCRKAVNALFDTYVEIYKHNNKENADYWAESTFGCSKTLFFEPPAMEEEVIEENGIPLALRIEHLSSLIHEQEAELLQNYRELYRLKIAAAHEAEAEAVYEAIEAALEPMEQNKQEEE</sequence>
<dbReference type="EMBL" id="BSSQ01000019">
    <property type="protein sequence ID" value="GLX70719.1"/>
    <property type="molecule type" value="Genomic_DNA"/>
</dbReference>
<reference evidence="1 2" key="1">
    <citation type="submission" date="2023-03" db="EMBL/GenBank/DDBJ databases">
        <title>Draft genome sequence of the bacteria which degrade cell wall of Tricholomamatutake.</title>
        <authorList>
            <person name="Konishi Y."/>
            <person name="Fukuta Y."/>
            <person name="Shirasaka N."/>
        </authorList>
    </citation>
    <scope>NUCLEOTIDE SEQUENCE [LARGE SCALE GENOMIC DNA]</scope>
    <source>
        <strain evidence="2">mu1</strain>
    </source>
</reference>
<dbReference type="RefSeq" id="WP_284241494.1">
    <property type="nucleotide sequence ID" value="NZ_BSSQ01000019.1"/>
</dbReference>
<name>A0ABQ6GIF1_9BACL</name>
<organism evidence="1 2">
    <name type="scientific">Paenibacillus glycanilyticus</name>
    <dbReference type="NCBI Taxonomy" id="126569"/>
    <lineage>
        <taxon>Bacteria</taxon>
        <taxon>Bacillati</taxon>
        <taxon>Bacillota</taxon>
        <taxon>Bacilli</taxon>
        <taxon>Bacillales</taxon>
        <taxon>Paenibacillaceae</taxon>
        <taxon>Paenibacillus</taxon>
    </lineage>
</organism>
<gene>
    <name evidence="1" type="ORF">MU1_50650</name>
</gene>
<comment type="caution">
    <text evidence="1">The sequence shown here is derived from an EMBL/GenBank/DDBJ whole genome shotgun (WGS) entry which is preliminary data.</text>
</comment>
<protein>
    <submittedName>
        <fullName evidence="1">Uncharacterized protein</fullName>
    </submittedName>
</protein>
<proteinExistence type="predicted"/>